<dbReference type="GO" id="GO:0043025">
    <property type="term" value="C:neuronal cell body"/>
    <property type="evidence" value="ECO:0007669"/>
    <property type="project" value="TreeGrafter"/>
</dbReference>
<keyword evidence="7" id="KW-0325">Glycoprotein</keyword>
<dbReference type="InterPro" id="IPR036179">
    <property type="entry name" value="Ig-like_dom_sf"/>
</dbReference>
<dbReference type="PANTHER" id="PTHR46841">
    <property type="entry name" value="OX-2 MEMBRANE GLYCOPROTEIN"/>
    <property type="match status" value="1"/>
</dbReference>
<organism evidence="13 14">
    <name type="scientific">Betta splendens</name>
    <name type="common">Siamese fighting fish</name>
    <dbReference type="NCBI Taxonomy" id="158456"/>
    <lineage>
        <taxon>Eukaryota</taxon>
        <taxon>Metazoa</taxon>
        <taxon>Chordata</taxon>
        <taxon>Craniata</taxon>
        <taxon>Vertebrata</taxon>
        <taxon>Euteleostomi</taxon>
        <taxon>Actinopterygii</taxon>
        <taxon>Neopterygii</taxon>
        <taxon>Teleostei</taxon>
        <taxon>Neoteleostei</taxon>
        <taxon>Acanthomorphata</taxon>
        <taxon>Anabantaria</taxon>
        <taxon>Anabantiformes</taxon>
        <taxon>Anabantoidei</taxon>
        <taxon>Osphronemidae</taxon>
        <taxon>Betta</taxon>
    </lineage>
</organism>
<feature type="chain" id="PRO_5040819465" evidence="11">
    <location>
        <begin position="21"/>
        <end position="372"/>
    </location>
</feature>
<dbReference type="SMART" id="SM00409">
    <property type="entry name" value="IG"/>
    <property type="match status" value="1"/>
</dbReference>
<feature type="signal peptide" evidence="11">
    <location>
        <begin position="1"/>
        <end position="20"/>
    </location>
</feature>
<keyword evidence="2 10" id="KW-0812">Transmembrane</keyword>
<sequence>MSLYFFVFFMFGVFPKGVRSQVQTHQTVMGAVGEEAHFSCLLTESKDVLQVTWQKILPTFDKNVATYNKFGQRVDPDFKNKVKFKVTELQNSSIVISSVTEHDEGCYLCLFITYPEGAFKGRTCLQVCELHEPILHVRGSNSSEESLVSCSVTARPAPTVTLTVTQQHLYFSHYSTVTVTNANNTLTVTKTAVLSGLHGNGTQVGCAVRVPSGPQKEVFMNITEVKPKSTDGFDEEDENSNKRRRWILIVVVGLIVLGLSIIVLPLLFKRFFFYSSFHHVFSPVTKKNLQSTTEDTNNKDTINRTPSEEDTNSSKVQEGLFTPSVTQKTEVRKRTPPKGKEESVSLHLMDGINCGTFGLSAHFNDEILPMVI</sequence>
<dbReference type="KEGG" id="bspl:114845149"/>
<evidence type="ECO:0000256" key="7">
    <source>
        <dbReference type="ARBA" id="ARBA00023180"/>
    </source>
</evidence>
<feature type="region of interest" description="Disordered" evidence="9">
    <location>
        <begin position="287"/>
        <end position="342"/>
    </location>
</feature>
<keyword evidence="6" id="KW-1015">Disulfide bond</keyword>
<feature type="transmembrane region" description="Helical" evidence="10">
    <location>
        <begin position="246"/>
        <end position="268"/>
    </location>
</feature>
<evidence type="ECO:0000256" key="3">
    <source>
        <dbReference type="ARBA" id="ARBA00022729"/>
    </source>
</evidence>
<feature type="compositionally biased region" description="Basic and acidic residues" evidence="9">
    <location>
        <begin position="329"/>
        <end position="342"/>
    </location>
</feature>
<dbReference type="Gene3D" id="2.60.40.10">
    <property type="entry name" value="Immunoglobulins"/>
    <property type="match status" value="2"/>
</dbReference>
<evidence type="ECO:0000256" key="5">
    <source>
        <dbReference type="ARBA" id="ARBA00023136"/>
    </source>
</evidence>
<dbReference type="GO" id="GO:0016020">
    <property type="term" value="C:membrane"/>
    <property type="evidence" value="ECO:0007669"/>
    <property type="project" value="UniProtKB-SubCell"/>
</dbReference>
<evidence type="ECO:0000256" key="4">
    <source>
        <dbReference type="ARBA" id="ARBA00022989"/>
    </source>
</evidence>
<comment type="subcellular location">
    <subcellularLocation>
        <location evidence="1">Membrane</location>
        <topology evidence="1">Single-pass membrane protein</topology>
    </subcellularLocation>
</comment>
<proteinExistence type="predicted"/>
<evidence type="ECO:0000259" key="12">
    <source>
        <dbReference type="PROSITE" id="PS50835"/>
    </source>
</evidence>
<accession>A0A9W2X993</accession>
<evidence type="ECO:0000313" key="13">
    <source>
        <dbReference type="Proteomes" id="UP000515150"/>
    </source>
</evidence>
<evidence type="ECO:0000256" key="2">
    <source>
        <dbReference type="ARBA" id="ARBA00022692"/>
    </source>
</evidence>
<keyword evidence="13" id="KW-1185">Reference proteome</keyword>
<dbReference type="GO" id="GO:0150079">
    <property type="term" value="P:negative regulation of neuroinflammatory response"/>
    <property type="evidence" value="ECO:0007669"/>
    <property type="project" value="TreeGrafter"/>
</dbReference>
<keyword evidence="3 11" id="KW-0732">Signal</keyword>
<evidence type="ECO:0000256" key="6">
    <source>
        <dbReference type="ARBA" id="ARBA00023157"/>
    </source>
</evidence>
<dbReference type="InterPro" id="IPR047164">
    <property type="entry name" value="OX2G-like"/>
</dbReference>
<keyword evidence="4 10" id="KW-1133">Transmembrane helix</keyword>
<dbReference type="GeneID" id="114845149"/>
<reference evidence="14" key="1">
    <citation type="submission" date="2025-08" db="UniProtKB">
        <authorList>
            <consortium name="RefSeq"/>
        </authorList>
    </citation>
    <scope>IDENTIFICATION</scope>
</reference>
<keyword evidence="5 10" id="KW-0472">Membrane</keyword>
<dbReference type="PANTHER" id="PTHR46841:SF7">
    <property type="entry name" value="IG-LIKE DOMAIN-CONTAINING PROTEIN"/>
    <property type="match status" value="1"/>
</dbReference>
<evidence type="ECO:0000256" key="10">
    <source>
        <dbReference type="SAM" id="Phobius"/>
    </source>
</evidence>
<gene>
    <name evidence="14" type="primary">LOC114845149</name>
</gene>
<dbReference type="GO" id="GO:0034113">
    <property type="term" value="P:heterotypic cell-cell adhesion"/>
    <property type="evidence" value="ECO:0007669"/>
    <property type="project" value="TreeGrafter"/>
</dbReference>
<dbReference type="InterPro" id="IPR013106">
    <property type="entry name" value="Ig_V-set"/>
</dbReference>
<dbReference type="PROSITE" id="PS50835">
    <property type="entry name" value="IG_LIKE"/>
    <property type="match status" value="1"/>
</dbReference>
<dbReference type="Pfam" id="PF07686">
    <property type="entry name" value="V-set"/>
    <property type="match status" value="1"/>
</dbReference>
<dbReference type="OrthoDB" id="8749387at2759"/>
<dbReference type="GO" id="GO:0098632">
    <property type="term" value="F:cell-cell adhesion mediator activity"/>
    <property type="evidence" value="ECO:0007669"/>
    <property type="project" value="InterPro"/>
</dbReference>
<protein>
    <submittedName>
        <fullName evidence="14">OX-2 membrane glycoprotein-like</fullName>
    </submittedName>
</protein>
<feature type="domain" description="Ig-like" evidence="12">
    <location>
        <begin position="15"/>
        <end position="109"/>
    </location>
</feature>
<dbReference type="Proteomes" id="UP000515150">
    <property type="component" value="Chromosome 2"/>
</dbReference>
<dbReference type="GO" id="GO:0009986">
    <property type="term" value="C:cell surface"/>
    <property type="evidence" value="ECO:0007669"/>
    <property type="project" value="TreeGrafter"/>
</dbReference>
<evidence type="ECO:0000256" key="9">
    <source>
        <dbReference type="SAM" id="MobiDB-lite"/>
    </source>
</evidence>
<dbReference type="InterPro" id="IPR007110">
    <property type="entry name" value="Ig-like_dom"/>
</dbReference>
<dbReference type="SUPFAM" id="SSF48726">
    <property type="entry name" value="Immunoglobulin"/>
    <property type="match status" value="1"/>
</dbReference>
<dbReference type="InterPro" id="IPR013783">
    <property type="entry name" value="Ig-like_fold"/>
</dbReference>
<evidence type="ECO:0000256" key="8">
    <source>
        <dbReference type="ARBA" id="ARBA00023319"/>
    </source>
</evidence>
<dbReference type="InterPro" id="IPR003599">
    <property type="entry name" value="Ig_sub"/>
</dbReference>
<dbReference type="RefSeq" id="XP_055358200.1">
    <property type="nucleotide sequence ID" value="XM_055502225.1"/>
</dbReference>
<evidence type="ECO:0000256" key="1">
    <source>
        <dbReference type="ARBA" id="ARBA00004167"/>
    </source>
</evidence>
<evidence type="ECO:0000313" key="14">
    <source>
        <dbReference type="RefSeq" id="XP_055358200.1"/>
    </source>
</evidence>
<evidence type="ECO:0000256" key="11">
    <source>
        <dbReference type="SAM" id="SignalP"/>
    </source>
</evidence>
<name>A0A9W2X993_BETSP</name>
<dbReference type="GO" id="GO:0030424">
    <property type="term" value="C:axon"/>
    <property type="evidence" value="ECO:0007669"/>
    <property type="project" value="TreeGrafter"/>
</dbReference>
<dbReference type="AlphaFoldDB" id="A0A9W2X993"/>
<keyword evidence="8" id="KW-0393">Immunoglobulin domain</keyword>